<comment type="caution">
    <text evidence="2">The sequence shown here is derived from an EMBL/GenBank/DDBJ whole genome shotgun (WGS) entry which is preliminary data.</text>
</comment>
<protein>
    <recommendedName>
        <fullName evidence="4">UBN2 domain-containing protein</fullName>
    </recommendedName>
</protein>
<proteinExistence type="predicted"/>
<evidence type="ECO:0000256" key="1">
    <source>
        <dbReference type="SAM" id="MobiDB-lite"/>
    </source>
</evidence>
<keyword evidence="3" id="KW-1185">Reference proteome</keyword>
<dbReference type="PANTHER" id="PTHR35317:SF35">
    <property type="entry name" value="DUF4219 DOMAIN-CONTAINING PROTEIN"/>
    <property type="match status" value="1"/>
</dbReference>
<organism evidence="2 3">
    <name type="scientific">Escallonia herrerae</name>
    <dbReference type="NCBI Taxonomy" id="1293975"/>
    <lineage>
        <taxon>Eukaryota</taxon>
        <taxon>Viridiplantae</taxon>
        <taxon>Streptophyta</taxon>
        <taxon>Embryophyta</taxon>
        <taxon>Tracheophyta</taxon>
        <taxon>Spermatophyta</taxon>
        <taxon>Magnoliopsida</taxon>
        <taxon>eudicotyledons</taxon>
        <taxon>Gunneridae</taxon>
        <taxon>Pentapetalae</taxon>
        <taxon>asterids</taxon>
        <taxon>campanulids</taxon>
        <taxon>Escalloniales</taxon>
        <taxon>Escalloniaceae</taxon>
        <taxon>Escallonia</taxon>
    </lineage>
</organism>
<evidence type="ECO:0000313" key="2">
    <source>
        <dbReference type="EMBL" id="KAK3042931.1"/>
    </source>
</evidence>
<reference evidence="2" key="1">
    <citation type="submission" date="2022-12" db="EMBL/GenBank/DDBJ databases">
        <title>Draft genome assemblies for two species of Escallonia (Escalloniales).</title>
        <authorList>
            <person name="Chanderbali A."/>
            <person name="Dervinis C."/>
            <person name="Anghel I."/>
            <person name="Soltis D."/>
            <person name="Soltis P."/>
            <person name="Zapata F."/>
        </authorList>
    </citation>
    <scope>NUCLEOTIDE SEQUENCE</scope>
    <source>
        <strain evidence="2">UCBG64.0493</strain>
        <tissue evidence="2">Leaf</tissue>
    </source>
</reference>
<dbReference type="EMBL" id="JAVXUP010000014">
    <property type="protein sequence ID" value="KAK3042931.1"/>
    <property type="molecule type" value="Genomic_DNA"/>
</dbReference>
<dbReference type="Pfam" id="PF14223">
    <property type="entry name" value="Retrotran_gag_2"/>
    <property type="match status" value="1"/>
</dbReference>
<feature type="region of interest" description="Disordered" evidence="1">
    <location>
        <begin position="196"/>
        <end position="223"/>
    </location>
</feature>
<dbReference type="Proteomes" id="UP001188597">
    <property type="component" value="Unassembled WGS sequence"/>
</dbReference>
<evidence type="ECO:0008006" key="4">
    <source>
        <dbReference type="Google" id="ProtNLM"/>
    </source>
</evidence>
<name>A0AA89BT57_9ASTE</name>
<accession>A0AA89BT57</accession>
<dbReference type="PANTHER" id="PTHR35317">
    <property type="entry name" value="OS04G0629600 PROTEIN"/>
    <property type="match status" value="1"/>
</dbReference>
<gene>
    <name evidence="2" type="ORF">RJ639_001007</name>
</gene>
<dbReference type="AlphaFoldDB" id="A0AA89BT57"/>
<sequence>MAFGFPESQDLWDLLEHGYPNPDEESRLKENKKKDSKVLVIIQQTVHDSVFSRIVAATTSKQAWSILRKEFQGDSKTLYMKSGESIADFLSRAMAIVSQLRSYGEKIFDETVVAKVLRSLAPKSDHVVAAIEESKDLSVFSFDELMGSLQAHESRINRSLEKNEEKAYQVKETVIKSGEAQSATIRGCGRGGFLGGGRGNGRGRGRLDLTGNRGNLVSKGNPMSKETTRMAFNAIIARDMVI</sequence>
<evidence type="ECO:0000313" key="3">
    <source>
        <dbReference type="Proteomes" id="UP001188597"/>
    </source>
</evidence>